<dbReference type="PANTHER" id="PTHR35339:SF4">
    <property type="entry name" value="LINALOOL DEHYDRATASE_ISOMERASE DOMAIN-CONTAINING PROTEIN"/>
    <property type="match status" value="1"/>
</dbReference>
<dbReference type="RefSeq" id="WP_079704675.1">
    <property type="nucleotide sequence ID" value="NZ_FUZO01000001.1"/>
</dbReference>
<proteinExistence type="predicted"/>
<sequence>MTPDPLPPFRLPAADPVAAPFTGWTRAHWEATADRWLAEVRRFESPLGGIPRLPGRVTRDGVAREGMEAVGRSFLLAAPRIAGDRDGDGDGVEDLVAWYSRALLAGTAPDGPESWPLGVTCRAPGTGVTNSIVEAANIAFGLYVSRDRLWARLTRKEQVQIADWLRHHARLEVWHNNWQLFPAMAEAFLRSVDEDVTGLNGTRNVARVESWHLEQGWYTDGPEHAIDYYNAWAIHPYLWAWYRMTDRTGTADGSRHLERLHDFTGSFARMVAPDGSMVHVGRSLSYRTAALAALWCAELSGVNPLSPGATRRLASGVVSGFVRHGVGVDGPLSLGWYGPWEPTAQSYSGFGSPYLAGIGFLGLAIDRDDPVWTAPEHPQPTDGPPETTELPAVGWILRSQRDGVVTLANHGSDHCEIPVEPARADADDPHYAKFGYSSHTAPGTGAAWDENVDGHLALLDEDGRASRRAAIRGMRTVGEVSGSVHLPQLDGRVWPGCAVTTVSIVHGDQELRAHLVESTRAWAVREGGAAVADDAVLRTVVDPAGAAPRATVVGRDGLAATIVGLRGWDRAEAVAYRDANAFGPHSAVPALYAASTPGHTVLAALHTLRFDDGETPDLPVAVDVTGTRLVARWTDGTVHDVDLATFVPWDGQLARPSAD</sequence>
<name>A0ABY1LHM2_9MICO</name>
<keyword evidence="3" id="KW-1185">Reference proteome</keyword>
<organism evidence="2 3">
    <name type="scientific">Plantibacter cousiniae</name>
    <name type="common">nom. nud.</name>
    <dbReference type="NCBI Taxonomy" id="199709"/>
    <lineage>
        <taxon>Bacteria</taxon>
        <taxon>Bacillati</taxon>
        <taxon>Actinomycetota</taxon>
        <taxon>Actinomycetes</taxon>
        <taxon>Micrococcales</taxon>
        <taxon>Microbacteriaceae</taxon>
        <taxon>Plantibacter</taxon>
    </lineage>
</organism>
<dbReference type="InterPro" id="IPR016624">
    <property type="entry name" value="UCP014753"/>
</dbReference>
<protein>
    <recommendedName>
        <fullName evidence="1">DUF2264 domain-containing protein</fullName>
    </recommendedName>
</protein>
<evidence type="ECO:0000259" key="1">
    <source>
        <dbReference type="Pfam" id="PF10022"/>
    </source>
</evidence>
<reference evidence="2 3" key="1">
    <citation type="submission" date="2017-02" db="EMBL/GenBank/DDBJ databases">
        <authorList>
            <person name="Varghese N."/>
            <person name="Submissions S."/>
        </authorList>
    </citation>
    <scope>NUCLEOTIDE SEQUENCE [LARGE SCALE GENOMIC DNA]</scope>
    <source>
        <strain evidence="2 3">VKM Ac-1787</strain>
    </source>
</reference>
<accession>A0ABY1LHM2</accession>
<comment type="caution">
    <text evidence="2">The sequence shown here is derived from an EMBL/GenBank/DDBJ whole genome shotgun (WGS) entry which is preliminary data.</text>
</comment>
<dbReference type="PIRSF" id="PIRSF014753">
    <property type="entry name" value="UCP014753"/>
    <property type="match status" value="1"/>
</dbReference>
<evidence type="ECO:0000313" key="3">
    <source>
        <dbReference type="Proteomes" id="UP000190827"/>
    </source>
</evidence>
<evidence type="ECO:0000313" key="2">
    <source>
        <dbReference type="EMBL" id="SKC40554.1"/>
    </source>
</evidence>
<dbReference type="Pfam" id="PF10022">
    <property type="entry name" value="DUF2264"/>
    <property type="match status" value="1"/>
</dbReference>
<feature type="domain" description="DUF2264" evidence="1">
    <location>
        <begin position="25"/>
        <end position="378"/>
    </location>
</feature>
<dbReference type="Proteomes" id="UP000190827">
    <property type="component" value="Unassembled WGS sequence"/>
</dbReference>
<dbReference type="InterPro" id="IPR049349">
    <property type="entry name" value="DUF2264_N"/>
</dbReference>
<gene>
    <name evidence="2" type="ORF">SAMN06295973_0624</name>
</gene>
<dbReference type="PANTHER" id="PTHR35339">
    <property type="entry name" value="LINALOOL DEHYDRATASE_ISOMERASE DOMAIN-CONTAINING PROTEIN"/>
    <property type="match status" value="1"/>
</dbReference>
<dbReference type="EMBL" id="FUZO01000001">
    <property type="protein sequence ID" value="SKC40554.1"/>
    <property type="molecule type" value="Genomic_DNA"/>
</dbReference>